<dbReference type="EMBL" id="JAAAMJ010000005">
    <property type="protein sequence ID" value="NDV86906.1"/>
    <property type="molecule type" value="Genomic_DNA"/>
</dbReference>
<proteinExistence type="predicted"/>
<dbReference type="Pfam" id="PF03061">
    <property type="entry name" value="4HBT"/>
    <property type="match status" value="1"/>
</dbReference>
<keyword evidence="4" id="KW-1185">Reference proteome</keyword>
<sequence>MPVQPIMTVAAINRFLETDFPQLGGSDGGYSVVDVAPGTAVLRLLTGSQHLRPGGTVSGPTLFALADVAAYVAILAHIGPVALAVTTNLSINFLRKPEPGALFGRARILKLGKRLAVVEVAISPEDEGETVAHAVATYSIPPRASEAETVQV</sequence>
<feature type="domain" description="Thioesterase" evidence="2">
    <location>
        <begin position="54"/>
        <end position="129"/>
    </location>
</feature>
<dbReference type="Gene3D" id="3.10.129.10">
    <property type="entry name" value="Hotdog Thioesterase"/>
    <property type="match status" value="1"/>
</dbReference>
<dbReference type="PANTHER" id="PTHR43240">
    <property type="entry name" value="1,4-DIHYDROXY-2-NAPHTHOYL-COA THIOESTERASE 1"/>
    <property type="match status" value="1"/>
</dbReference>
<accession>A0A6L9MGT6</accession>
<dbReference type="GO" id="GO:0061522">
    <property type="term" value="F:1,4-dihydroxy-2-naphthoyl-CoA thioesterase activity"/>
    <property type="evidence" value="ECO:0007669"/>
    <property type="project" value="TreeGrafter"/>
</dbReference>
<dbReference type="NCBIfam" id="TIGR00369">
    <property type="entry name" value="unchar_dom_1"/>
    <property type="match status" value="1"/>
</dbReference>
<dbReference type="SUPFAM" id="SSF54637">
    <property type="entry name" value="Thioesterase/thiol ester dehydrase-isomerase"/>
    <property type="match status" value="1"/>
</dbReference>
<dbReference type="CDD" id="cd03443">
    <property type="entry name" value="PaaI_thioesterase"/>
    <property type="match status" value="1"/>
</dbReference>
<dbReference type="PANTHER" id="PTHR43240:SF10">
    <property type="entry name" value="BLL4964 PROTEIN"/>
    <property type="match status" value="1"/>
</dbReference>
<dbReference type="Proteomes" id="UP000476332">
    <property type="component" value="Unassembled WGS sequence"/>
</dbReference>
<evidence type="ECO:0000256" key="1">
    <source>
        <dbReference type="ARBA" id="ARBA00022801"/>
    </source>
</evidence>
<dbReference type="InterPro" id="IPR003736">
    <property type="entry name" value="PAAI_dom"/>
</dbReference>
<protein>
    <submittedName>
        <fullName evidence="3">Hotdog fold thioesterase</fullName>
    </submittedName>
</protein>
<keyword evidence="1" id="KW-0378">Hydrolase</keyword>
<dbReference type="GO" id="GO:0005829">
    <property type="term" value="C:cytosol"/>
    <property type="evidence" value="ECO:0007669"/>
    <property type="project" value="TreeGrafter"/>
</dbReference>
<gene>
    <name evidence="3" type="ORF">GTW51_09340</name>
</gene>
<organism evidence="3 4">
    <name type="scientific">Aurantimonas aggregata</name>
    <dbReference type="NCBI Taxonomy" id="2047720"/>
    <lineage>
        <taxon>Bacteria</taxon>
        <taxon>Pseudomonadati</taxon>
        <taxon>Pseudomonadota</taxon>
        <taxon>Alphaproteobacteria</taxon>
        <taxon>Hyphomicrobiales</taxon>
        <taxon>Aurantimonadaceae</taxon>
        <taxon>Aurantimonas</taxon>
    </lineage>
</organism>
<evidence type="ECO:0000313" key="3">
    <source>
        <dbReference type="EMBL" id="NDV86906.1"/>
    </source>
</evidence>
<evidence type="ECO:0000313" key="4">
    <source>
        <dbReference type="Proteomes" id="UP000476332"/>
    </source>
</evidence>
<comment type="caution">
    <text evidence="3">The sequence shown here is derived from an EMBL/GenBank/DDBJ whole genome shotgun (WGS) entry which is preliminary data.</text>
</comment>
<name>A0A6L9MGT6_9HYPH</name>
<dbReference type="InterPro" id="IPR029069">
    <property type="entry name" value="HotDog_dom_sf"/>
</dbReference>
<reference evidence="3 4" key="1">
    <citation type="submission" date="2020-01" db="EMBL/GenBank/DDBJ databases">
        <title>Genomes of bacteria type strains.</title>
        <authorList>
            <person name="Chen J."/>
            <person name="Zhu S."/>
            <person name="Chen J."/>
        </authorList>
    </citation>
    <scope>NUCLEOTIDE SEQUENCE [LARGE SCALE GENOMIC DNA]</scope>
    <source>
        <strain evidence="3 4">KCTC 52919</strain>
    </source>
</reference>
<evidence type="ECO:0000259" key="2">
    <source>
        <dbReference type="Pfam" id="PF03061"/>
    </source>
</evidence>
<dbReference type="AlphaFoldDB" id="A0A6L9MGT6"/>
<dbReference type="InterPro" id="IPR006683">
    <property type="entry name" value="Thioestr_dom"/>
</dbReference>